<dbReference type="InterPro" id="IPR039481">
    <property type="entry name" value="EXOC2/Sec5_N_dom"/>
</dbReference>
<feature type="domain" description="Exocyst complex component EXOC2/Sec5 N-terminal" evidence="6">
    <location>
        <begin position="85"/>
        <end position="1019"/>
    </location>
</feature>
<comment type="subunit">
    <text evidence="4">Component of the exocyst complex.</text>
</comment>
<keyword evidence="8" id="KW-1185">Reference proteome</keyword>
<keyword evidence="2 4" id="KW-0813">Transport</keyword>
<keyword evidence="3 4" id="KW-0268">Exocytosis</keyword>
<dbReference type="EMBL" id="MU006100">
    <property type="protein sequence ID" value="KAF2837212.1"/>
    <property type="molecule type" value="Genomic_DNA"/>
</dbReference>
<dbReference type="Pfam" id="PF15469">
    <property type="entry name" value="Sec5"/>
    <property type="match status" value="1"/>
</dbReference>
<dbReference type="PANTHER" id="PTHR13043">
    <property type="entry name" value="EXOCYST COMPLEX COMPONENT SEC5"/>
    <property type="match status" value="1"/>
</dbReference>
<evidence type="ECO:0000313" key="8">
    <source>
        <dbReference type="Proteomes" id="UP000799429"/>
    </source>
</evidence>
<sequence length="1036" mass="115634">MAEAERTLLNHYNITTLWPSEWPAEKDKSESSDDEELPRTAAGNAIRRSKSRYSVLERGAGYRSSVPGAQKSKEGVETLVQKDEPDPLGSAPSVVQILRQRGLPVEDDMKLRNRFLLSSTTFSPALFLSQVHNEASTESLLQGLDFLSRSIEKKSASLKILVESNFERFVRAKATIDNVYNEMRNQGLEPESPRRPHSRHASKSSGHFRGSSNPLSPPLGVKPSPSDKKKNALLKESEYGVAGIKSPLLDVAVKAEEIWGPALGGRDREETLKAILAAVEKHRPIFEIGSALQTSIKRKDYTSLVENYRQAKAFANEARGIADYAVQNRVALSEVQTHQIIITARMWSDVEEQVREFKGWVWGRLSTVVQQPKTEANKSDEYMELIKILLELGVEDNPISSWLFLRADHLKRMINEGIELFRATIEVRRRELGRTDKPSMKMITGHLRAVGNPSQTEYVPEMDNPEIIAFWEHTWTCLGALLNTPGGLLGDVMEFWETAQSFIDGRAQRLLPVGIDGQSRRHHRLSVQGQELLQSYMKDLVGLFRDGIFSFFADPPIDDLSLILSPIPPTPDTPRTPLSATLSPIGDALSKFDANNPPPPASPLRGESWEKFAFWAPWSNSLSGVYHLSKMLLLVGNAASELASLTLVKSDSQLGDQLKTLVGGVRERCVQAVCAAWNIDAEHCRVLEDWTRAAERRDLTNMPSRFLAFEGYILGTMQKILYLSEAMNKSGSDNIVVPPSTKLLQMVRSQFVTTLYKVLSGMVENAEKLRRVDDGGGTDDPDGLTIPLHSSGTTAISSDAVDASNKNVRVLLTLSNLQALKNDIVPQLISQFENNFTVKLTDESKTIRDVLRQIDDRLFQSYVRPMAEKLSTIIANSIAAPEWVPQTARPTDASPYVYEVLLGLVIVHTEVSTTAAPLTSPLLKFLLERVSSASYEAFKRRQKYSLAALMQATLDVEFMAQTLGNYTSEKASKTQSDIYLALDERTDNDARMRLQNELPELRAILKRLRDGTRGEFACFKRQRSTASTREGRPTSR</sequence>
<evidence type="ECO:0000256" key="5">
    <source>
        <dbReference type="SAM" id="MobiDB-lite"/>
    </source>
</evidence>
<dbReference type="AlphaFoldDB" id="A0A9P4S6V0"/>
<dbReference type="GO" id="GO:0006887">
    <property type="term" value="P:exocytosis"/>
    <property type="evidence" value="ECO:0007669"/>
    <property type="project" value="UniProtKB-KW"/>
</dbReference>
<reference evidence="7" key="1">
    <citation type="journal article" date="2020" name="Stud. Mycol.">
        <title>101 Dothideomycetes genomes: a test case for predicting lifestyles and emergence of pathogens.</title>
        <authorList>
            <person name="Haridas S."/>
            <person name="Albert R."/>
            <person name="Binder M."/>
            <person name="Bloem J."/>
            <person name="Labutti K."/>
            <person name="Salamov A."/>
            <person name="Andreopoulos B."/>
            <person name="Baker S."/>
            <person name="Barry K."/>
            <person name="Bills G."/>
            <person name="Bluhm B."/>
            <person name="Cannon C."/>
            <person name="Castanera R."/>
            <person name="Culley D."/>
            <person name="Daum C."/>
            <person name="Ezra D."/>
            <person name="Gonzalez J."/>
            <person name="Henrissat B."/>
            <person name="Kuo A."/>
            <person name="Liang C."/>
            <person name="Lipzen A."/>
            <person name="Lutzoni F."/>
            <person name="Magnuson J."/>
            <person name="Mondo S."/>
            <person name="Nolan M."/>
            <person name="Ohm R."/>
            <person name="Pangilinan J."/>
            <person name="Park H.-J."/>
            <person name="Ramirez L."/>
            <person name="Alfaro M."/>
            <person name="Sun H."/>
            <person name="Tritt A."/>
            <person name="Yoshinaga Y."/>
            <person name="Zwiers L.-H."/>
            <person name="Turgeon B."/>
            <person name="Goodwin S."/>
            <person name="Spatafora J."/>
            <person name="Crous P."/>
            <person name="Grigoriev I."/>
        </authorList>
    </citation>
    <scope>NUCLEOTIDE SEQUENCE</scope>
    <source>
        <strain evidence="7">CBS 101060</strain>
    </source>
</reference>
<comment type="function">
    <text evidence="4">Component of the exocyst complex involved in the docking of exocytic vesicles with fusion sites on the plasma membrane.</text>
</comment>
<evidence type="ECO:0000256" key="2">
    <source>
        <dbReference type="ARBA" id="ARBA00022448"/>
    </source>
</evidence>
<proteinExistence type="inferred from homology"/>
<evidence type="ECO:0000259" key="6">
    <source>
        <dbReference type="Pfam" id="PF15469"/>
    </source>
</evidence>
<dbReference type="PANTHER" id="PTHR13043:SF1">
    <property type="entry name" value="EXOCYST COMPLEX COMPONENT 2"/>
    <property type="match status" value="1"/>
</dbReference>
<dbReference type="GO" id="GO:0015031">
    <property type="term" value="P:protein transport"/>
    <property type="evidence" value="ECO:0007669"/>
    <property type="project" value="UniProtKB-KW"/>
</dbReference>
<dbReference type="GO" id="GO:0006893">
    <property type="term" value="P:Golgi to plasma membrane transport"/>
    <property type="evidence" value="ECO:0007669"/>
    <property type="project" value="UniProtKB-UniRule"/>
</dbReference>
<accession>A0A9P4S6V0</accession>
<comment type="caution">
    <text evidence="7">The sequence shown here is derived from an EMBL/GenBank/DDBJ whole genome shotgun (WGS) entry which is preliminary data.</text>
</comment>
<dbReference type="OrthoDB" id="26242at2759"/>
<evidence type="ECO:0000313" key="7">
    <source>
        <dbReference type="EMBL" id="KAF2837212.1"/>
    </source>
</evidence>
<gene>
    <name evidence="7" type="ORF">M501DRAFT_1006735</name>
</gene>
<comment type="similarity">
    <text evidence="1 4">Belongs to the SEC5 family.</text>
</comment>
<dbReference type="GO" id="GO:0000145">
    <property type="term" value="C:exocyst"/>
    <property type="evidence" value="ECO:0007669"/>
    <property type="project" value="UniProtKB-UniRule"/>
</dbReference>
<keyword evidence="4" id="KW-0653">Protein transport</keyword>
<name>A0A9P4S6V0_9PEZI</name>
<feature type="region of interest" description="Disordered" evidence="5">
    <location>
        <begin position="186"/>
        <end position="229"/>
    </location>
</feature>
<feature type="region of interest" description="Disordered" evidence="5">
    <location>
        <begin position="21"/>
        <end position="50"/>
    </location>
</feature>
<organism evidence="7 8">
    <name type="scientific">Patellaria atrata CBS 101060</name>
    <dbReference type="NCBI Taxonomy" id="1346257"/>
    <lineage>
        <taxon>Eukaryota</taxon>
        <taxon>Fungi</taxon>
        <taxon>Dikarya</taxon>
        <taxon>Ascomycota</taxon>
        <taxon>Pezizomycotina</taxon>
        <taxon>Dothideomycetes</taxon>
        <taxon>Dothideomycetes incertae sedis</taxon>
        <taxon>Patellariales</taxon>
        <taxon>Patellariaceae</taxon>
        <taxon>Patellaria</taxon>
    </lineage>
</organism>
<evidence type="ECO:0000256" key="4">
    <source>
        <dbReference type="RuleBase" id="RU365069"/>
    </source>
</evidence>
<dbReference type="InterPro" id="IPR029175">
    <property type="entry name" value="EXOC2/Sec5"/>
</dbReference>
<evidence type="ECO:0000256" key="3">
    <source>
        <dbReference type="ARBA" id="ARBA00022483"/>
    </source>
</evidence>
<evidence type="ECO:0000256" key="1">
    <source>
        <dbReference type="ARBA" id="ARBA00010578"/>
    </source>
</evidence>
<protein>
    <recommendedName>
        <fullName evidence="4">Exocyst complex component SEC5</fullName>
    </recommendedName>
</protein>
<dbReference type="Proteomes" id="UP000799429">
    <property type="component" value="Unassembled WGS sequence"/>
</dbReference>